<evidence type="ECO:0000313" key="4">
    <source>
        <dbReference type="Proteomes" id="UP000073492"/>
    </source>
</evidence>
<dbReference type="OrthoDB" id="3650847at2759"/>
<dbReference type="EMBL" id="LFZO01000153">
    <property type="protein sequence ID" value="KXT12388.1"/>
    <property type="molecule type" value="Genomic_DNA"/>
</dbReference>
<organism evidence="3 4">
    <name type="scientific">Pseudocercospora musae</name>
    <dbReference type="NCBI Taxonomy" id="113226"/>
    <lineage>
        <taxon>Eukaryota</taxon>
        <taxon>Fungi</taxon>
        <taxon>Dikarya</taxon>
        <taxon>Ascomycota</taxon>
        <taxon>Pezizomycotina</taxon>
        <taxon>Dothideomycetes</taxon>
        <taxon>Dothideomycetidae</taxon>
        <taxon>Mycosphaerellales</taxon>
        <taxon>Mycosphaerellaceae</taxon>
        <taxon>Pseudocercospora</taxon>
    </lineage>
</organism>
<evidence type="ECO:0000256" key="2">
    <source>
        <dbReference type="SAM" id="Phobius"/>
    </source>
</evidence>
<comment type="caution">
    <text evidence="3">The sequence shown here is derived from an EMBL/GenBank/DDBJ whole genome shotgun (WGS) entry which is preliminary data.</text>
</comment>
<protein>
    <submittedName>
        <fullName evidence="3">Uncharacterized protein</fullName>
    </submittedName>
</protein>
<accession>A0A139ICD1</accession>
<feature type="compositionally biased region" description="Polar residues" evidence="1">
    <location>
        <begin position="258"/>
        <end position="277"/>
    </location>
</feature>
<feature type="compositionally biased region" description="Basic and acidic residues" evidence="1">
    <location>
        <begin position="308"/>
        <end position="343"/>
    </location>
</feature>
<dbReference type="Proteomes" id="UP000073492">
    <property type="component" value="Unassembled WGS sequence"/>
</dbReference>
<evidence type="ECO:0000313" key="3">
    <source>
        <dbReference type="EMBL" id="KXT12388.1"/>
    </source>
</evidence>
<gene>
    <name evidence="3" type="ORF">AC579_1720</name>
</gene>
<feature type="transmembrane region" description="Helical" evidence="2">
    <location>
        <begin position="45"/>
        <end position="68"/>
    </location>
</feature>
<keyword evidence="2" id="KW-0812">Transmembrane</keyword>
<keyword evidence="4" id="KW-1185">Reference proteome</keyword>
<feature type="transmembrane region" description="Helical" evidence="2">
    <location>
        <begin position="80"/>
        <end position="102"/>
    </location>
</feature>
<evidence type="ECO:0000256" key="1">
    <source>
        <dbReference type="SAM" id="MobiDB-lite"/>
    </source>
</evidence>
<sequence length="343" mass="38687">MLLMAILPALLVSISALLSYAYRFTKTLQLNDADRKLITKAHAFAIETIQLSVLLSGIITMIIFCGILTEHRYEISLVHIQVSFCFALILTLGIYIAAILAIDVADNRVQLGTWRHPFQNQTLLLTRTKLLPWTVKQRFRRHVRQRAFSSPAAIDDTPSRHGMVLKQARNTARSLPVFDTTEPTTNVIRSRSLSMTFSPTPDSNADFKHFIATNTRARARSSAIAEKKEMGPHILRIDDVIKWRDEVQVAKVRTLENVPSASTTERTTRPSPHNASVETPAHKPSRRPFPAPQTPSEQTTAWGQLWELEGKLKTEEGSRVVESITKETSEQNRARRCDSTEPK</sequence>
<name>A0A139ICD1_9PEZI</name>
<dbReference type="AlphaFoldDB" id="A0A139ICD1"/>
<feature type="region of interest" description="Disordered" evidence="1">
    <location>
        <begin position="258"/>
        <end position="343"/>
    </location>
</feature>
<keyword evidence="2" id="KW-0472">Membrane</keyword>
<proteinExistence type="predicted"/>
<reference evidence="3 4" key="1">
    <citation type="submission" date="2015-07" db="EMBL/GenBank/DDBJ databases">
        <title>Comparative genomics of the Sigatoka disease complex on banana suggests a link between parallel evolutionary changes in Pseudocercospora fijiensis and Pseudocercospora eumusae and increased virulence on the banana host.</title>
        <authorList>
            <person name="Chang T.-C."/>
            <person name="Salvucci A."/>
            <person name="Crous P.W."/>
            <person name="Stergiopoulos I."/>
        </authorList>
    </citation>
    <scope>NUCLEOTIDE SEQUENCE [LARGE SCALE GENOMIC DNA]</scope>
    <source>
        <strain evidence="3 4">CBS 116634</strain>
    </source>
</reference>
<keyword evidence="2" id="KW-1133">Transmembrane helix</keyword>